<gene>
    <name evidence="3" type="ORF">ORD21_06880</name>
</gene>
<dbReference type="InterPro" id="IPR003754">
    <property type="entry name" value="4pyrrol_synth_uPrphyn_synth"/>
</dbReference>
<evidence type="ECO:0000313" key="3">
    <source>
        <dbReference type="EMBL" id="MDV6374310.1"/>
    </source>
</evidence>
<evidence type="ECO:0000313" key="4">
    <source>
        <dbReference type="Proteomes" id="UP001276150"/>
    </source>
</evidence>
<dbReference type="Pfam" id="PF02602">
    <property type="entry name" value="HEM4"/>
    <property type="match status" value="1"/>
</dbReference>
<evidence type="ECO:0000259" key="2">
    <source>
        <dbReference type="Pfam" id="PF02602"/>
    </source>
</evidence>
<dbReference type="InterPro" id="IPR039793">
    <property type="entry name" value="UROS/Hem4"/>
</dbReference>
<name>A0ABU4DPH9_9DEIO</name>
<dbReference type="Proteomes" id="UP001276150">
    <property type="component" value="Unassembled WGS sequence"/>
</dbReference>
<feature type="domain" description="Tetrapyrrole biosynthesis uroporphyrinogen III synthase" evidence="2">
    <location>
        <begin position="62"/>
        <end position="306"/>
    </location>
</feature>
<accession>A0ABU4DPH9</accession>
<protein>
    <submittedName>
        <fullName evidence="3">Uroporphyrinogen-III synthase</fullName>
    </submittedName>
</protein>
<dbReference type="CDD" id="cd06578">
    <property type="entry name" value="HemD"/>
    <property type="match status" value="1"/>
</dbReference>
<dbReference type="PANTHER" id="PTHR40082:SF1">
    <property type="entry name" value="BLR5956 PROTEIN"/>
    <property type="match status" value="1"/>
</dbReference>
<feature type="compositionally biased region" description="Polar residues" evidence="1">
    <location>
        <begin position="1"/>
        <end position="28"/>
    </location>
</feature>
<dbReference type="SUPFAM" id="SSF69618">
    <property type="entry name" value="HemD-like"/>
    <property type="match status" value="1"/>
</dbReference>
<evidence type="ECO:0000256" key="1">
    <source>
        <dbReference type="SAM" id="MobiDB-lite"/>
    </source>
</evidence>
<dbReference type="InterPro" id="IPR036108">
    <property type="entry name" value="4pyrrol_syn_uPrphyn_synt_sf"/>
</dbReference>
<proteinExistence type="predicted"/>
<feature type="region of interest" description="Disordered" evidence="1">
    <location>
        <begin position="1"/>
        <end position="46"/>
    </location>
</feature>
<dbReference type="RefSeq" id="WP_317639628.1">
    <property type="nucleotide sequence ID" value="NZ_JAPMIV010000009.1"/>
</dbReference>
<dbReference type="EMBL" id="JAPMIV010000009">
    <property type="protein sequence ID" value="MDV6374310.1"/>
    <property type="molecule type" value="Genomic_DNA"/>
</dbReference>
<dbReference type="Gene3D" id="3.40.50.10090">
    <property type="match status" value="2"/>
</dbReference>
<organism evidence="3 4">
    <name type="scientific">Deinococcus arenicola</name>
    <dbReference type="NCBI Taxonomy" id="2994950"/>
    <lineage>
        <taxon>Bacteria</taxon>
        <taxon>Thermotogati</taxon>
        <taxon>Deinococcota</taxon>
        <taxon>Deinococci</taxon>
        <taxon>Deinococcales</taxon>
        <taxon>Deinococcaceae</taxon>
        <taxon>Deinococcus</taxon>
    </lineage>
</organism>
<keyword evidence="4" id="KW-1185">Reference proteome</keyword>
<sequence length="325" mass="34681">MTRSAFPTSARPTSRVSARTPSRSNPTAHSPAPVRQPTPSQSTTHHFGGLNILSLESRRSEEMAALIASLGGVPVVVPCMKEQKPNLSGVVDTFERALVAGDIHALICMTGLGTRLFLRELTARDPQHLETLRTLLLVACGQKALDALAEAGLSGTNMTRLPDSAQPWDAVQGHLLSTLESGQHAAVLEYGEALPGAARRELLFAGLRVSSLQMYRCAFPTDTSPLDRAVRDCVLGGPNVLLLSSGTQALHFLKYAEGLGLLPHARDALNRLVIVSIGPACSEAAADLGLRVDLEAAPHKMSDLVELAARHAPEILEKRRLLRAG</sequence>
<dbReference type="PANTHER" id="PTHR40082">
    <property type="entry name" value="BLR5956 PROTEIN"/>
    <property type="match status" value="1"/>
</dbReference>
<comment type="caution">
    <text evidence="3">The sequence shown here is derived from an EMBL/GenBank/DDBJ whole genome shotgun (WGS) entry which is preliminary data.</text>
</comment>
<reference evidence="3 4" key="1">
    <citation type="submission" date="2022-11" db="EMBL/GenBank/DDBJ databases">
        <title>Deinococcus ZS9-10, Low Temperature and Draught-tolerating, UV-resistant Bacteria from Continental Antarctica.</title>
        <authorList>
            <person name="Cheng L."/>
        </authorList>
    </citation>
    <scope>NUCLEOTIDE SEQUENCE [LARGE SCALE GENOMIC DNA]</scope>
    <source>
        <strain evidence="3 4">ZS9-10</strain>
    </source>
</reference>